<dbReference type="EMBL" id="NTJZ01000002">
    <property type="protein sequence ID" value="PDH34942.1"/>
    <property type="molecule type" value="Genomic_DNA"/>
</dbReference>
<dbReference type="InterPro" id="IPR029068">
    <property type="entry name" value="Glyas_Bleomycin-R_OHBP_Dase"/>
</dbReference>
<dbReference type="CDD" id="cd07247">
    <property type="entry name" value="SgaA_N_like"/>
    <property type="match status" value="1"/>
</dbReference>
<reference evidence="3 4" key="1">
    <citation type="submission" date="2017-08" db="EMBL/GenBank/DDBJ databases">
        <title>Fine stratification of microbial communities through a metagenomic profile of the photic zone.</title>
        <authorList>
            <person name="Haro-Moreno J.M."/>
            <person name="Lopez-Perez M."/>
            <person name="De La Torre J."/>
            <person name="Picazo A."/>
            <person name="Camacho A."/>
            <person name="Rodriguez-Valera F."/>
        </authorList>
    </citation>
    <scope>NUCLEOTIDE SEQUENCE [LARGE SCALE GENOMIC DNA]</scope>
    <source>
        <strain evidence="3">MED-G28</strain>
    </source>
</reference>
<protein>
    <submittedName>
        <fullName evidence="3">Glyoxalase</fullName>
    </submittedName>
</protein>
<feature type="domain" description="VOC" evidence="2">
    <location>
        <begin position="29"/>
        <end position="145"/>
    </location>
</feature>
<dbReference type="Proteomes" id="UP000219329">
    <property type="component" value="Unassembled WGS sequence"/>
</dbReference>
<feature type="compositionally biased region" description="Polar residues" evidence="1">
    <location>
        <begin position="1"/>
        <end position="12"/>
    </location>
</feature>
<dbReference type="InterPro" id="IPR037523">
    <property type="entry name" value="VOC_core"/>
</dbReference>
<dbReference type="PANTHER" id="PTHR33993:SF14">
    <property type="entry name" value="GB|AAF24581.1"/>
    <property type="match status" value="1"/>
</dbReference>
<evidence type="ECO:0000259" key="2">
    <source>
        <dbReference type="PROSITE" id="PS51819"/>
    </source>
</evidence>
<sequence>MTDESNPAESINEQAQAEEQKEKPNNVGKIEWLDLTVDDASRVKDFYCSVVGWTSTEQDMGTYSDYNINLPGTVNTIAGICHAKGPNANLPAQWLAYVRVASVAESAEKCEKSGGKVLEGPRRMGSKQFCVIQDPAGAVLALLSEGSL</sequence>
<dbReference type="PROSITE" id="PS51819">
    <property type="entry name" value="VOC"/>
    <property type="match status" value="1"/>
</dbReference>
<dbReference type="InterPro" id="IPR004360">
    <property type="entry name" value="Glyas_Fos-R_dOase_dom"/>
</dbReference>
<organism evidence="3 4">
    <name type="scientific">OM182 bacterium MED-G28</name>
    <dbReference type="NCBI Taxonomy" id="1986256"/>
    <lineage>
        <taxon>Bacteria</taxon>
        <taxon>Pseudomonadati</taxon>
        <taxon>Pseudomonadota</taxon>
        <taxon>Gammaproteobacteria</taxon>
        <taxon>OMG group</taxon>
        <taxon>OM182 clade</taxon>
    </lineage>
</organism>
<dbReference type="InterPro" id="IPR052164">
    <property type="entry name" value="Anthracycline_SecMetBiosynth"/>
</dbReference>
<dbReference type="Gene3D" id="3.10.180.10">
    <property type="entry name" value="2,3-Dihydroxybiphenyl 1,2-Dioxygenase, domain 1"/>
    <property type="match status" value="1"/>
</dbReference>
<name>A0A2A5WEU3_9GAMM</name>
<accession>A0A2A5WEU3</accession>
<feature type="region of interest" description="Disordered" evidence="1">
    <location>
        <begin position="1"/>
        <end position="25"/>
    </location>
</feature>
<comment type="caution">
    <text evidence="3">The sequence shown here is derived from an EMBL/GenBank/DDBJ whole genome shotgun (WGS) entry which is preliminary data.</text>
</comment>
<gene>
    <name evidence="3" type="ORF">CNF02_02650</name>
</gene>
<proteinExistence type="predicted"/>
<dbReference type="Pfam" id="PF00903">
    <property type="entry name" value="Glyoxalase"/>
    <property type="match status" value="1"/>
</dbReference>
<dbReference type="AlphaFoldDB" id="A0A2A5WEU3"/>
<dbReference type="SUPFAM" id="SSF54593">
    <property type="entry name" value="Glyoxalase/Bleomycin resistance protein/Dihydroxybiphenyl dioxygenase"/>
    <property type="match status" value="1"/>
</dbReference>
<dbReference type="PANTHER" id="PTHR33993">
    <property type="entry name" value="GLYOXALASE-RELATED"/>
    <property type="match status" value="1"/>
</dbReference>
<evidence type="ECO:0000256" key="1">
    <source>
        <dbReference type="SAM" id="MobiDB-lite"/>
    </source>
</evidence>
<evidence type="ECO:0000313" key="4">
    <source>
        <dbReference type="Proteomes" id="UP000219329"/>
    </source>
</evidence>
<evidence type="ECO:0000313" key="3">
    <source>
        <dbReference type="EMBL" id="PDH34942.1"/>
    </source>
</evidence>